<feature type="transmembrane region" description="Helical" evidence="7">
    <location>
        <begin position="30"/>
        <end position="48"/>
    </location>
</feature>
<proteinExistence type="inferred from homology"/>
<dbReference type="PANTHER" id="PTHR38596:SF1">
    <property type="entry name" value="UPF0114 PROTEIN YQHA"/>
    <property type="match status" value="1"/>
</dbReference>
<feature type="transmembrane region" description="Helical" evidence="7">
    <location>
        <begin position="125"/>
        <end position="142"/>
    </location>
</feature>
<evidence type="ECO:0000256" key="5">
    <source>
        <dbReference type="ARBA" id="ARBA00022989"/>
    </source>
</evidence>
<accession>A0ABS5FIH0</accession>
<keyword evidence="4 7" id="KW-0812">Transmembrane</keyword>
<keyword evidence="6 7" id="KW-0472">Membrane</keyword>
<organism evidence="8 9">
    <name type="scientific">Bradyrhizobium jicamae</name>
    <dbReference type="NCBI Taxonomy" id="280332"/>
    <lineage>
        <taxon>Bacteria</taxon>
        <taxon>Pseudomonadati</taxon>
        <taxon>Pseudomonadota</taxon>
        <taxon>Alphaproteobacteria</taxon>
        <taxon>Hyphomicrobiales</taxon>
        <taxon>Nitrobacteraceae</taxon>
        <taxon>Bradyrhizobium</taxon>
    </lineage>
</organism>
<protein>
    <recommendedName>
        <fullName evidence="7">UPF0114 protein JQ615_14335</fullName>
    </recommendedName>
</protein>
<comment type="similarity">
    <text evidence="2 7">Belongs to the UPF0114 family.</text>
</comment>
<evidence type="ECO:0000313" key="9">
    <source>
        <dbReference type="Proteomes" id="UP001315278"/>
    </source>
</evidence>
<dbReference type="NCBIfam" id="TIGR00645">
    <property type="entry name" value="HI0507"/>
    <property type="match status" value="1"/>
</dbReference>
<evidence type="ECO:0000256" key="6">
    <source>
        <dbReference type="ARBA" id="ARBA00023136"/>
    </source>
</evidence>
<dbReference type="EMBL" id="JAFCJH010000012">
    <property type="protein sequence ID" value="MBR0796570.1"/>
    <property type="molecule type" value="Genomic_DNA"/>
</dbReference>
<feature type="transmembrane region" description="Helical" evidence="7">
    <location>
        <begin position="69"/>
        <end position="94"/>
    </location>
</feature>
<reference evidence="9" key="1">
    <citation type="journal article" date="2021" name="ISME J.">
        <title>Evolutionary origin and ecological implication of a unique nif island in free-living Bradyrhizobium lineages.</title>
        <authorList>
            <person name="Tao J."/>
        </authorList>
    </citation>
    <scope>NUCLEOTIDE SEQUENCE [LARGE SCALE GENOMIC DNA]</scope>
    <source>
        <strain evidence="9">SZCCT0434</strain>
    </source>
</reference>
<evidence type="ECO:0000313" key="8">
    <source>
        <dbReference type="EMBL" id="MBR0796570.1"/>
    </source>
</evidence>
<dbReference type="HAMAP" id="MF_00143">
    <property type="entry name" value="UPF0114"/>
    <property type="match status" value="1"/>
</dbReference>
<dbReference type="RefSeq" id="WP_212492892.1">
    <property type="nucleotide sequence ID" value="NZ_JAFCJH010000012.1"/>
</dbReference>
<keyword evidence="5 7" id="KW-1133">Transmembrane helix</keyword>
<dbReference type="Pfam" id="PF03350">
    <property type="entry name" value="UPF0114"/>
    <property type="match status" value="1"/>
</dbReference>
<evidence type="ECO:0000256" key="4">
    <source>
        <dbReference type="ARBA" id="ARBA00022692"/>
    </source>
</evidence>
<feature type="transmembrane region" description="Helical" evidence="7">
    <location>
        <begin position="154"/>
        <end position="172"/>
    </location>
</feature>
<evidence type="ECO:0000256" key="7">
    <source>
        <dbReference type="HAMAP-Rule" id="MF_00143"/>
    </source>
</evidence>
<evidence type="ECO:0000256" key="3">
    <source>
        <dbReference type="ARBA" id="ARBA00022475"/>
    </source>
</evidence>
<dbReference type="InterPro" id="IPR020761">
    <property type="entry name" value="UPF0114_bac"/>
</dbReference>
<name>A0ABS5FIH0_9BRAD</name>
<comment type="subcellular location">
    <subcellularLocation>
        <location evidence="1 7">Cell membrane</location>
        <topology evidence="1 7">Multi-pass membrane protein</topology>
    </subcellularLocation>
</comment>
<keyword evidence="9" id="KW-1185">Reference proteome</keyword>
<gene>
    <name evidence="8" type="ORF">JQ615_14335</name>
</gene>
<dbReference type="PANTHER" id="PTHR38596">
    <property type="entry name" value="UPF0114 PROTEIN YQHA"/>
    <property type="match status" value="1"/>
</dbReference>
<sequence>MSEQPASAPPNPATPRIMRGFEYVLFNSRWLMAPFYVGLVVALAVLLIKFVRMLLEFVVHAPSYKSSEVILDVLSLIDVTLVANLVLIVVFSGYENFVSRIDTSGNPNWPIWITKIDFAGLKQKLLASIVAISAIHVLEAFLNIETVFDATKMTWLVAVHLVFVISALLLAISDRWSSGDHE</sequence>
<comment type="caution">
    <text evidence="8">The sequence shown here is derived from an EMBL/GenBank/DDBJ whole genome shotgun (WGS) entry which is preliminary data.</text>
</comment>
<evidence type="ECO:0000256" key="1">
    <source>
        <dbReference type="ARBA" id="ARBA00004651"/>
    </source>
</evidence>
<dbReference type="InterPro" id="IPR005134">
    <property type="entry name" value="UPF0114"/>
</dbReference>
<evidence type="ECO:0000256" key="2">
    <source>
        <dbReference type="ARBA" id="ARBA00005774"/>
    </source>
</evidence>
<dbReference type="Proteomes" id="UP001315278">
    <property type="component" value="Unassembled WGS sequence"/>
</dbReference>
<keyword evidence="3 7" id="KW-1003">Cell membrane</keyword>